<evidence type="ECO:0000313" key="1">
    <source>
        <dbReference type="EMBL" id="TWB67580.1"/>
    </source>
</evidence>
<gene>
    <name evidence="1" type="ORF">FBZ87_1149</name>
</gene>
<dbReference type="EMBL" id="VITV01000014">
    <property type="protein sequence ID" value="TWB67580.1"/>
    <property type="molecule type" value="Genomic_DNA"/>
</dbReference>
<dbReference type="AlphaFoldDB" id="A0A560JGV8"/>
<accession>A0A560JGV8</accession>
<dbReference type="RefSeq" id="WP_145613463.1">
    <property type="nucleotide sequence ID" value="NZ_JARPAF010000001.1"/>
</dbReference>
<proteinExistence type="predicted"/>
<evidence type="ECO:0000313" key="2">
    <source>
        <dbReference type="Proteomes" id="UP000320516"/>
    </source>
</evidence>
<name>A0A560JGV8_9PROT</name>
<sequence length="135" mass="14298">MQPPFTIAWGDVARACRAAVVRLQAALGVVAVLSLALLGELHLDHPDLPDEDAAIEMTVTAVNAPVARHDHAGFQGLGDHEHDMTAAHAIMHAVGVPPADNQLQPPAFVSAPWPQPLEAQLASIAPPMEERPPRV</sequence>
<reference evidence="1 2" key="1">
    <citation type="submission" date="2019-06" db="EMBL/GenBank/DDBJ databases">
        <title>Genomic Encyclopedia of Type Strains, Phase IV (KMG-V): Genome sequencing to study the core and pangenomes of soil and plant-associated prokaryotes.</title>
        <authorList>
            <person name="Whitman W."/>
        </authorList>
    </citation>
    <scope>NUCLEOTIDE SEQUENCE [LARGE SCALE GENOMIC DNA]</scope>
    <source>
        <strain evidence="1 2">BR 12005</strain>
    </source>
</reference>
<protein>
    <submittedName>
        <fullName evidence="1">Uncharacterized protein</fullName>
    </submittedName>
</protein>
<dbReference type="Proteomes" id="UP000320516">
    <property type="component" value="Unassembled WGS sequence"/>
</dbReference>
<organism evidence="1 2">
    <name type="scientific">Nitrospirillum amazonense</name>
    <dbReference type="NCBI Taxonomy" id="28077"/>
    <lineage>
        <taxon>Bacteria</taxon>
        <taxon>Pseudomonadati</taxon>
        <taxon>Pseudomonadota</taxon>
        <taxon>Alphaproteobacteria</taxon>
        <taxon>Rhodospirillales</taxon>
        <taxon>Azospirillaceae</taxon>
        <taxon>Nitrospirillum</taxon>
    </lineage>
</organism>
<comment type="caution">
    <text evidence="1">The sequence shown here is derived from an EMBL/GenBank/DDBJ whole genome shotgun (WGS) entry which is preliminary data.</text>
</comment>